<dbReference type="PANTHER" id="PTHR23092:SF15">
    <property type="entry name" value="INACTIVE NON-CANONICAL POLY(A) RNA POLYMERASE PROTEIN TRF4-2-RELATED"/>
    <property type="match status" value="1"/>
</dbReference>
<dbReference type="InterPro" id="IPR045862">
    <property type="entry name" value="Trf4-like"/>
</dbReference>
<dbReference type="SUPFAM" id="SSF81301">
    <property type="entry name" value="Nucleotidyltransferase"/>
    <property type="match status" value="1"/>
</dbReference>
<proteinExistence type="inferred from homology"/>
<dbReference type="GO" id="GO:0046872">
    <property type="term" value="F:metal ion binding"/>
    <property type="evidence" value="ECO:0007669"/>
    <property type="project" value="UniProtKB-KW"/>
</dbReference>
<feature type="region of interest" description="Disordered" evidence="5">
    <location>
        <begin position="278"/>
        <end position="334"/>
    </location>
</feature>
<dbReference type="GO" id="GO:0005730">
    <property type="term" value="C:nucleolus"/>
    <property type="evidence" value="ECO:0007669"/>
    <property type="project" value="TreeGrafter"/>
</dbReference>
<feature type="compositionally biased region" description="Acidic residues" evidence="5">
    <location>
        <begin position="186"/>
        <end position="197"/>
    </location>
</feature>
<dbReference type="GO" id="GO:0031499">
    <property type="term" value="C:TRAMP complex"/>
    <property type="evidence" value="ECO:0007669"/>
    <property type="project" value="TreeGrafter"/>
</dbReference>
<feature type="domain" description="Poly(A) RNA polymerase mitochondrial-like central palm" evidence="7">
    <location>
        <begin position="375"/>
        <end position="515"/>
    </location>
</feature>
<evidence type="ECO:0000259" key="7">
    <source>
        <dbReference type="Pfam" id="PF22600"/>
    </source>
</evidence>
<name>A0AAN6TEH7_9PEZI</name>
<feature type="region of interest" description="Disordered" evidence="5">
    <location>
        <begin position="1"/>
        <end position="141"/>
    </location>
</feature>
<dbReference type="GO" id="GO:0003729">
    <property type="term" value="F:mRNA binding"/>
    <property type="evidence" value="ECO:0007669"/>
    <property type="project" value="TreeGrafter"/>
</dbReference>
<keyword evidence="4" id="KW-0460">Magnesium</keyword>
<feature type="compositionally biased region" description="Basic and acidic residues" evidence="5">
    <location>
        <begin position="95"/>
        <end position="111"/>
    </location>
</feature>
<dbReference type="Pfam" id="PF22600">
    <property type="entry name" value="MTPAP-like_central"/>
    <property type="match status" value="1"/>
</dbReference>
<dbReference type="Gene3D" id="1.10.1410.10">
    <property type="match status" value="1"/>
</dbReference>
<comment type="similarity">
    <text evidence="1">Belongs to the DNA polymerase type-B-like family.</text>
</comment>
<dbReference type="InterPro" id="IPR002058">
    <property type="entry name" value="PAP_assoc"/>
</dbReference>
<feature type="compositionally biased region" description="Polar residues" evidence="5">
    <location>
        <begin position="84"/>
        <end position="94"/>
    </location>
</feature>
<dbReference type="CDD" id="cd05402">
    <property type="entry name" value="NT_PAP_TUTase"/>
    <property type="match status" value="1"/>
</dbReference>
<feature type="region of interest" description="Disordered" evidence="5">
    <location>
        <begin position="697"/>
        <end position="724"/>
    </location>
</feature>
<evidence type="ECO:0000313" key="9">
    <source>
        <dbReference type="Proteomes" id="UP001302812"/>
    </source>
</evidence>
<dbReference type="SUPFAM" id="SSF81631">
    <property type="entry name" value="PAP/OAS1 substrate-binding domain"/>
    <property type="match status" value="1"/>
</dbReference>
<evidence type="ECO:0000256" key="2">
    <source>
        <dbReference type="ARBA" id="ARBA00012388"/>
    </source>
</evidence>
<dbReference type="GO" id="GO:0043634">
    <property type="term" value="P:polyadenylation-dependent ncRNA catabolic process"/>
    <property type="evidence" value="ECO:0007669"/>
    <property type="project" value="TreeGrafter"/>
</dbReference>
<dbReference type="GO" id="GO:0010605">
    <property type="term" value="P:negative regulation of macromolecule metabolic process"/>
    <property type="evidence" value="ECO:0007669"/>
    <property type="project" value="UniProtKB-ARBA"/>
</dbReference>
<feature type="region of interest" description="Disordered" evidence="5">
    <location>
        <begin position="186"/>
        <end position="242"/>
    </location>
</feature>
<evidence type="ECO:0000256" key="3">
    <source>
        <dbReference type="ARBA" id="ARBA00022723"/>
    </source>
</evidence>
<evidence type="ECO:0000256" key="1">
    <source>
        <dbReference type="ARBA" id="ARBA00008593"/>
    </source>
</evidence>
<dbReference type="InterPro" id="IPR054708">
    <property type="entry name" value="MTPAP-like_central"/>
</dbReference>
<sequence length="724" mass="82010">MSYNARHSPPRGFHPLPPRPRDYRNDRDHDRDRDRDRNRDARNRNNEANSYRPFGYSGPRGANSYHPPQGDFSFRVDKPAGIQETDTYRPNNRNFHSDRRDPPSPRRDSRSTRRNRPSKTANGDRLPRDARFGGGRGGRPWRPFVAAERELLKADHATGSELNFFDTQGGVTYRPLEDLTDSEEADMDISGDEDESSAEPSSKRARLSVEQSAFGNSAPKWSNPDPYTVLPPETTTQGKKKDVVQMIRKARVPVKPVKVSLPSEEADFISLDVDSDVSDDTGVAEVPPPAVQAPRGPDKPKPARELYPDPTPSALGSRKRTHDDEIKMPHTKLKKASKAPVGGDIVSEWRAVPGQPSTPWMVADHSQSANVAVWLHKEIVDFYEYIKPRDFEERLRNELVQDLKNFCRQAFKDAEVYPFGSFPSGLYLPTADMDMVFMSDRYWRGGPAKYDTKSALHRFRAQLVSHKLAWDNEIELILKAKVPLVKFIEHRTGLKVDVSFENSTGLTAIETFKAWKEQYPGMPALVTLIKHFLLMRGLNEPVNGGIGGFSVICLVVSMLQMMPEVQSGNLDTRHHLGQLLLHFLDLYGNKFNYQTIAISLNPPQWIPKHQVTAFAYKNTDRLSIIDPNNPANDIAGGSSNTSTVVSLFSQAHHDLTEHMARLAQDPERRGQSLLGVIMGGNYSSFQKQRDYLEHLSKQDRQHVDQPTVLQRPPDFRNRSSRKRR</sequence>
<evidence type="ECO:0000259" key="6">
    <source>
        <dbReference type="Pfam" id="PF03828"/>
    </source>
</evidence>
<dbReference type="EC" id="2.7.7.19" evidence="2"/>
<reference evidence="8" key="2">
    <citation type="submission" date="2023-05" db="EMBL/GenBank/DDBJ databases">
        <authorList>
            <consortium name="Lawrence Berkeley National Laboratory"/>
            <person name="Steindorff A."/>
            <person name="Hensen N."/>
            <person name="Bonometti L."/>
            <person name="Westerberg I."/>
            <person name="Brannstrom I.O."/>
            <person name="Guillou S."/>
            <person name="Cros-Aarteil S."/>
            <person name="Calhoun S."/>
            <person name="Haridas S."/>
            <person name="Kuo A."/>
            <person name="Mondo S."/>
            <person name="Pangilinan J."/>
            <person name="Riley R."/>
            <person name="Labutti K."/>
            <person name="Andreopoulos B."/>
            <person name="Lipzen A."/>
            <person name="Chen C."/>
            <person name="Yanf M."/>
            <person name="Daum C."/>
            <person name="Ng V."/>
            <person name="Clum A."/>
            <person name="Ohm R."/>
            <person name="Martin F."/>
            <person name="Silar P."/>
            <person name="Natvig D."/>
            <person name="Lalanne C."/>
            <person name="Gautier V."/>
            <person name="Ament-Velasquez S.L."/>
            <person name="Kruys A."/>
            <person name="Hutchinson M.I."/>
            <person name="Powell A.J."/>
            <person name="Barry K."/>
            <person name="Miller A.N."/>
            <person name="Grigoriev I.V."/>
            <person name="Debuchy R."/>
            <person name="Gladieux P."/>
            <person name="Thoren M.H."/>
            <person name="Johannesson H."/>
        </authorList>
    </citation>
    <scope>NUCLEOTIDE SEQUENCE</scope>
    <source>
        <strain evidence="8">CBS 508.74</strain>
    </source>
</reference>
<evidence type="ECO:0000256" key="5">
    <source>
        <dbReference type="SAM" id="MobiDB-lite"/>
    </source>
</evidence>
<accession>A0AAN6TEH7</accession>
<feature type="domain" description="PAP-associated" evidence="6">
    <location>
        <begin position="575"/>
        <end position="632"/>
    </location>
</feature>
<dbReference type="GO" id="GO:1990817">
    <property type="term" value="F:poly(A) RNA polymerase activity"/>
    <property type="evidence" value="ECO:0007669"/>
    <property type="project" value="UniProtKB-EC"/>
</dbReference>
<dbReference type="GeneID" id="89937179"/>
<gene>
    <name evidence="8" type="ORF">N656DRAFT_753080</name>
</gene>
<protein>
    <recommendedName>
        <fullName evidence="2">polynucleotide adenylyltransferase</fullName>
        <ecNumber evidence="2">2.7.7.19</ecNumber>
    </recommendedName>
</protein>
<dbReference type="Proteomes" id="UP001302812">
    <property type="component" value="Unassembled WGS sequence"/>
</dbReference>
<dbReference type="PANTHER" id="PTHR23092">
    <property type="entry name" value="POLY(A) RNA POLYMERASE"/>
    <property type="match status" value="1"/>
</dbReference>
<keyword evidence="3" id="KW-0479">Metal-binding</keyword>
<feature type="compositionally biased region" description="Basic and acidic residues" evidence="5">
    <location>
        <begin position="19"/>
        <end position="45"/>
    </location>
</feature>
<evidence type="ECO:0000256" key="4">
    <source>
        <dbReference type="ARBA" id="ARBA00022842"/>
    </source>
</evidence>
<dbReference type="RefSeq" id="XP_064670503.1">
    <property type="nucleotide sequence ID" value="XM_064813054.1"/>
</dbReference>
<dbReference type="InterPro" id="IPR043519">
    <property type="entry name" value="NT_sf"/>
</dbReference>
<dbReference type="AlphaFoldDB" id="A0AAN6TEH7"/>
<reference evidence="8" key="1">
    <citation type="journal article" date="2023" name="Mol. Phylogenet. Evol.">
        <title>Genome-scale phylogeny and comparative genomics of the fungal order Sordariales.</title>
        <authorList>
            <person name="Hensen N."/>
            <person name="Bonometti L."/>
            <person name="Westerberg I."/>
            <person name="Brannstrom I.O."/>
            <person name="Guillou S."/>
            <person name="Cros-Aarteil S."/>
            <person name="Calhoun S."/>
            <person name="Haridas S."/>
            <person name="Kuo A."/>
            <person name="Mondo S."/>
            <person name="Pangilinan J."/>
            <person name="Riley R."/>
            <person name="LaButti K."/>
            <person name="Andreopoulos B."/>
            <person name="Lipzen A."/>
            <person name="Chen C."/>
            <person name="Yan M."/>
            <person name="Daum C."/>
            <person name="Ng V."/>
            <person name="Clum A."/>
            <person name="Steindorff A."/>
            <person name="Ohm R.A."/>
            <person name="Martin F."/>
            <person name="Silar P."/>
            <person name="Natvig D.O."/>
            <person name="Lalanne C."/>
            <person name="Gautier V."/>
            <person name="Ament-Velasquez S.L."/>
            <person name="Kruys A."/>
            <person name="Hutchinson M.I."/>
            <person name="Powell A.J."/>
            <person name="Barry K."/>
            <person name="Miller A.N."/>
            <person name="Grigoriev I.V."/>
            <person name="Debuchy R."/>
            <person name="Gladieux P."/>
            <person name="Hiltunen Thoren M."/>
            <person name="Johannesson H."/>
        </authorList>
    </citation>
    <scope>NUCLEOTIDE SEQUENCE</scope>
    <source>
        <strain evidence="8">CBS 508.74</strain>
    </source>
</reference>
<comment type="caution">
    <text evidence="8">The sequence shown here is derived from an EMBL/GenBank/DDBJ whole genome shotgun (WGS) entry which is preliminary data.</text>
</comment>
<keyword evidence="9" id="KW-1185">Reference proteome</keyword>
<feature type="compositionally biased region" description="Basic and acidic residues" evidence="5">
    <location>
        <begin position="296"/>
        <end position="307"/>
    </location>
</feature>
<dbReference type="Pfam" id="PF03828">
    <property type="entry name" value="PAP_assoc"/>
    <property type="match status" value="1"/>
</dbReference>
<dbReference type="Gene3D" id="3.30.460.10">
    <property type="entry name" value="Beta Polymerase, domain 2"/>
    <property type="match status" value="1"/>
</dbReference>
<organism evidence="8 9">
    <name type="scientific">Canariomyces notabilis</name>
    <dbReference type="NCBI Taxonomy" id="2074819"/>
    <lineage>
        <taxon>Eukaryota</taxon>
        <taxon>Fungi</taxon>
        <taxon>Dikarya</taxon>
        <taxon>Ascomycota</taxon>
        <taxon>Pezizomycotina</taxon>
        <taxon>Sordariomycetes</taxon>
        <taxon>Sordariomycetidae</taxon>
        <taxon>Sordariales</taxon>
        <taxon>Chaetomiaceae</taxon>
        <taxon>Canariomyces</taxon>
    </lineage>
</organism>
<dbReference type="EMBL" id="MU853341">
    <property type="protein sequence ID" value="KAK4112933.1"/>
    <property type="molecule type" value="Genomic_DNA"/>
</dbReference>
<evidence type="ECO:0000313" key="8">
    <source>
        <dbReference type="EMBL" id="KAK4112933.1"/>
    </source>
</evidence>
<dbReference type="GO" id="GO:0031123">
    <property type="term" value="P:RNA 3'-end processing"/>
    <property type="evidence" value="ECO:0007669"/>
    <property type="project" value="TreeGrafter"/>
</dbReference>